<sequence>MRVRPPTSGCAWPFSCLGKRASWWLSQARGRFGPFGAPRAPFRPRNNLRGSKMPQVTLGEHRHPRRFRHSLRLTGSLVPVVLLKMGREGVVPLPWRRPALLRSNRAHLLLHQRQMTSKE</sequence>
<proteinExistence type="predicted"/>
<evidence type="ECO:0000313" key="1">
    <source>
        <dbReference type="EMBL" id="KAG0416797.1"/>
    </source>
</evidence>
<organism evidence="1 2">
    <name type="scientific">Ixodes persulcatus</name>
    <name type="common">Taiga tick</name>
    <dbReference type="NCBI Taxonomy" id="34615"/>
    <lineage>
        <taxon>Eukaryota</taxon>
        <taxon>Metazoa</taxon>
        <taxon>Ecdysozoa</taxon>
        <taxon>Arthropoda</taxon>
        <taxon>Chelicerata</taxon>
        <taxon>Arachnida</taxon>
        <taxon>Acari</taxon>
        <taxon>Parasitiformes</taxon>
        <taxon>Ixodida</taxon>
        <taxon>Ixodoidea</taxon>
        <taxon>Ixodidae</taxon>
        <taxon>Ixodinae</taxon>
        <taxon>Ixodes</taxon>
    </lineage>
</organism>
<protein>
    <submittedName>
        <fullName evidence="1">Uncharacterized protein</fullName>
    </submittedName>
</protein>
<comment type="caution">
    <text evidence="1">The sequence shown here is derived from an EMBL/GenBank/DDBJ whole genome shotgun (WGS) entry which is preliminary data.</text>
</comment>
<gene>
    <name evidence="1" type="ORF">HPB47_006127</name>
</gene>
<name>A0AC60PC96_IXOPE</name>
<dbReference type="EMBL" id="JABSTQ010010919">
    <property type="protein sequence ID" value="KAG0416797.1"/>
    <property type="molecule type" value="Genomic_DNA"/>
</dbReference>
<dbReference type="Proteomes" id="UP000805193">
    <property type="component" value="Unassembled WGS sequence"/>
</dbReference>
<accession>A0AC60PC96</accession>
<keyword evidence="2" id="KW-1185">Reference proteome</keyword>
<evidence type="ECO:0000313" key="2">
    <source>
        <dbReference type="Proteomes" id="UP000805193"/>
    </source>
</evidence>
<reference evidence="1 2" key="1">
    <citation type="journal article" date="2020" name="Cell">
        <title>Large-Scale Comparative Analyses of Tick Genomes Elucidate Their Genetic Diversity and Vector Capacities.</title>
        <authorList>
            <consortium name="Tick Genome and Microbiome Consortium (TIGMIC)"/>
            <person name="Jia N."/>
            <person name="Wang J."/>
            <person name="Shi W."/>
            <person name="Du L."/>
            <person name="Sun Y."/>
            <person name="Zhan W."/>
            <person name="Jiang J.F."/>
            <person name="Wang Q."/>
            <person name="Zhang B."/>
            <person name="Ji P."/>
            <person name="Bell-Sakyi L."/>
            <person name="Cui X.M."/>
            <person name="Yuan T.T."/>
            <person name="Jiang B.G."/>
            <person name="Yang W.F."/>
            <person name="Lam T.T."/>
            <person name="Chang Q.C."/>
            <person name="Ding S.J."/>
            <person name="Wang X.J."/>
            <person name="Zhu J.G."/>
            <person name="Ruan X.D."/>
            <person name="Zhao L."/>
            <person name="Wei J.T."/>
            <person name="Ye R.Z."/>
            <person name="Que T.C."/>
            <person name="Du C.H."/>
            <person name="Zhou Y.H."/>
            <person name="Cheng J.X."/>
            <person name="Dai P.F."/>
            <person name="Guo W.B."/>
            <person name="Han X.H."/>
            <person name="Huang E.J."/>
            <person name="Li L.F."/>
            <person name="Wei W."/>
            <person name="Gao Y.C."/>
            <person name="Liu J.Z."/>
            <person name="Shao H.Z."/>
            <person name="Wang X."/>
            <person name="Wang C.C."/>
            <person name="Yang T.C."/>
            <person name="Huo Q.B."/>
            <person name="Li W."/>
            <person name="Chen H.Y."/>
            <person name="Chen S.E."/>
            <person name="Zhou L.G."/>
            <person name="Ni X.B."/>
            <person name="Tian J.H."/>
            <person name="Sheng Y."/>
            <person name="Liu T."/>
            <person name="Pan Y.S."/>
            <person name="Xia L.Y."/>
            <person name="Li J."/>
            <person name="Zhao F."/>
            <person name="Cao W.C."/>
        </authorList>
    </citation>
    <scope>NUCLEOTIDE SEQUENCE [LARGE SCALE GENOMIC DNA]</scope>
    <source>
        <strain evidence="1">Iper-2018</strain>
    </source>
</reference>